<dbReference type="OrthoDB" id="1434354at2759"/>
<evidence type="ECO:0000313" key="4">
    <source>
        <dbReference type="Proteomes" id="UP000009022"/>
    </source>
</evidence>
<sequence length="360" mass="41861">ARKFDLAKSEAMLRKSMEFRKEMKLDDLVQSYKIPQIIQDYYSGNYFGYDKEGSPVLVDPIGNLDIKGLMHCVKKEEIWKYKLYMAEIATVKFKQQSKKLGCRIESMTTIEDMSNLGLKHLWKPGLDCFFKLVKMYEENYPEFLKRVFIINAPAIFPVMYSLMKPFVSEETKQKIFVLGSNWKQVLRQYIDEDQLPKALGGACTDKDGHPYCKSQICLGGEIPKSLYKTDLTICNDDYTTAVINRGATMQIKYEIEDPGTTIRWEFKTDGHDIAFGLYYKEDESLADSNIEEMEKLISVERRDSHLLPEYGSFYCDRTGTYIVNFDNSYSWTRNKRLSYAIDVLKPDLSKDICNFNLIKT</sequence>
<dbReference type="PANTHER" id="PTHR23324">
    <property type="entry name" value="SEC14 RELATED PROTEIN"/>
    <property type="match status" value="1"/>
</dbReference>
<dbReference type="InterPro" id="IPR009038">
    <property type="entry name" value="GOLD_dom"/>
</dbReference>
<dbReference type="OMA" id="KCLAWRT"/>
<dbReference type="SUPFAM" id="SSF52087">
    <property type="entry name" value="CRAL/TRIO domain"/>
    <property type="match status" value="1"/>
</dbReference>
<keyword evidence="4" id="KW-1185">Reference proteome</keyword>
<dbReference type="InterPro" id="IPR051064">
    <property type="entry name" value="SEC14/CRAL-TRIO_domain"/>
</dbReference>
<dbReference type="eggNOG" id="KOG1471">
    <property type="taxonomic scope" value="Eukaryota"/>
</dbReference>
<dbReference type="InterPro" id="IPR036598">
    <property type="entry name" value="GOLD_dom_sf"/>
</dbReference>
<dbReference type="InParanoid" id="B3S554"/>
<dbReference type="PANTHER" id="PTHR23324:SF83">
    <property type="entry name" value="SEC14-LIKE PROTEIN 2"/>
    <property type="match status" value="1"/>
</dbReference>
<reference evidence="3 4" key="1">
    <citation type="journal article" date="2008" name="Nature">
        <title>The Trichoplax genome and the nature of placozoans.</title>
        <authorList>
            <person name="Srivastava M."/>
            <person name="Begovic E."/>
            <person name="Chapman J."/>
            <person name="Putnam N.H."/>
            <person name="Hellsten U."/>
            <person name="Kawashima T."/>
            <person name="Kuo A."/>
            <person name="Mitros T."/>
            <person name="Salamov A."/>
            <person name="Carpenter M.L."/>
            <person name="Signorovitch A.Y."/>
            <person name="Moreno M.A."/>
            <person name="Kamm K."/>
            <person name="Grimwood J."/>
            <person name="Schmutz J."/>
            <person name="Shapiro H."/>
            <person name="Grigoriev I.V."/>
            <person name="Buss L.W."/>
            <person name="Schierwater B."/>
            <person name="Dellaporta S.L."/>
            <person name="Rokhsar D.S."/>
        </authorList>
    </citation>
    <scope>NUCLEOTIDE SEQUENCE [LARGE SCALE GENOMIC DNA]</scope>
    <source>
        <strain evidence="3 4">Grell-BS-1999</strain>
    </source>
</reference>
<dbReference type="SUPFAM" id="SSF101576">
    <property type="entry name" value="Supernatant protein factor (SPF), C-terminal domain"/>
    <property type="match status" value="1"/>
</dbReference>
<dbReference type="Pfam" id="PF00650">
    <property type="entry name" value="CRAL_TRIO"/>
    <property type="match status" value="1"/>
</dbReference>
<evidence type="ECO:0008006" key="5">
    <source>
        <dbReference type="Google" id="ProtNLM"/>
    </source>
</evidence>
<feature type="non-terminal residue" evidence="3">
    <location>
        <position position="1"/>
    </location>
</feature>
<dbReference type="PROSITE" id="PS50866">
    <property type="entry name" value="GOLD"/>
    <property type="match status" value="1"/>
</dbReference>
<dbReference type="CTD" id="6756575"/>
<organism evidence="3 4">
    <name type="scientific">Trichoplax adhaerens</name>
    <name type="common">Trichoplax reptans</name>
    <dbReference type="NCBI Taxonomy" id="10228"/>
    <lineage>
        <taxon>Eukaryota</taxon>
        <taxon>Metazoa</taxon>
        <taxon>Placozoa</taxon>
        <taxon>Uniplacotomia</taxon>
        <taxon>Trichoplacea</taxon>
        <taxon>Trichoplacidae</taxon>
        <taxon>Trichoplax</taxon>
    </lineage>
</organism>
<dbReference type="CDD" id="cd00170">
    <property type="entry name" value="SEC14"/>
    <property type="match status" value="1"/>
</dbReference>
<name>B3S554_TRIAD</name>
<dbReference type="EMBL" id="DS985250">
    <property type="protein sequence ID" value="EDV22074.1"/>
    <property type="molecule type" value="Genomic_DNA"/>
</dbReference>
<dbReference type="InterPro" id="IPR036273">
    <property type="entry name" value="CRAL/TRIO_N_dom_sf"/>
</dbReference>
<dbReference type="HOGENOM" id="CLU_014001_2_1_1"/>
<dbReference type="GO" id="GO:0005737">
    <property type="term" value="C:cytoplasm"/>
    <property type="evidence" value="ECO:0000318"/>
    <property type="project" value="GO_Central"/>
</dbReference>
<dbReference type="PhylomeDB" id="B3S554"/>
<feature type="domain" description="GOLD" evidence="2">
    <location>
        <begin position="215"/>
        <end position="343"/>
    </location>
</feature>
<dbReference type="RefSeq" id="XP_002115229.1">
    <property type="nucleotide sequence ID" value="XM_002115193.1"/>
</dbReference>
<evidence type="ECO:0000259" key="1">
    <source>
        <dbReference type="PROSITE" id="PS50191"/>
    </source>
</evidence>
<evidence type="ECO:0000259" key="2">
    <source>
        <dbReference type="PROSITE" id="PS50866"/>
    </source>
</evidence>
<protein>
    <recommendedName>
        <fullName evidence="5">CRAL-TRIO domain-containing protein</fullName>
    </recommendedName>
</protein>
<dbReference type="AlphaFoldDB" id="B3S554"/>
<dbReference type="FunCoup" id="B3S554">
    <property type="interactions" value="451"/>
</dbReference>
<dbReference type="KEGG" id="tad:TRIADDRAFT_29265"/>
<dbReference type="SMART" id="SM00516">
    <property type="entry name" value="SEC14"/>
    <property type="match status" value="1"/>
</dbReference>
<gene>
    <name evidence="3" type="ORF">TRIADDRAFT_29265</name>
</gene>
<dbReference type="SUPFAM" id="SSF46938">
    <property type="entry name" value="CRAL/TRIO N-terminal domain"/>
    <property type="match status" value="1"/>
</dbReference>
<dbReference type="InterPro" id="IPR036865">
    <property type="entry name" value="CRAL-TRIO_dom_sf"/>
</dbReference>
<dbReference type="Gene3D" id="2.60.120.680">
    <property type="entry name" value="GOLD domain"/>
    <property type="match status" value="1"/>
</dbReference>
<dbReference type="Proteomes" id="UP000009022">
    <property type="component" value="Unassembled WGS sequence"/>
</dbReference>
<proteinExistence type="predicted"/>
<dbReference type="Gene3D" id="3.40.525.10">
    <property type="entry name" value="CRAL-TRIO lipid binding domain"/>
    <property type="match status" value="1"/>
</dbReference>
<evidence type="ECO:0000313" key="3">
    <source>
        <dbReference type="EMBL" id="EDV22074.1"/>
    </source>
</evidence>
<dbReference type="InterPro" id="IPR001251">
    <property type="entry name" value="CRAL-TRIO_dom"/>
</dbReference>
<dbReference type="PROSITE" id="PS50191">
    <property type="entry name" value="CRAL_TRIO"/>
    <property type="match status" value="1"/>
</dbReference>
<feature type="domain" description="CRAL-TRIO" evidence="1">
    <location>
        <begin position="34"/>
        <end position="207"/>
    </location>
</feature>
<dbReference type="GeneID" id="6756575"/>
<accession>B3S554</accession>